<protein>
    <submittedName>
        <fullName evidence="1">Uncharacterized protein</fullName>
    </submittedName>
</protein>
<reference evidence="2" key="1">
    <citation type="submission" date="2006-09" db="EMBL/GenBank/DDBJ databases">
        <title>Annotation of Plasmodium falciparum Dd2.</title>
        <authorList>
            <consortium name="The Broad Institute Genome Sequencing Platform"/>
            <person name="Volkman S.K."/>
            <person name="Neafsey D.E."/>
            <person name="Dash A.P."/>
            <person name="Chitnis C.E."/>
            <person name="Hartl D.L."/>
            <person name="Young S.K."/>
            <person name="Zeng Q."/>
            <person name="Koehrsen M."/>
            <person name="Alvarado L."/>
            <person name="Berlin A."/>
            <person name="Borenstein D."/>
            <person name="Chapman S.B."/>
            <person name="Chen Z."/>
            <person name="Engels R."/>
            <person name="Freedman E."/>
            <person name="Gellesch M."/>
            <person name="Goldberg J."/>
            <person name="Griggs A."/>
            <person name="Gujja S."/>
            <person name="Heilman E.R."/>
            <person name="Heiman D.I."/>
            <person name="Howarth C."/>
            <person name="Jen D."/>
            <person name="Larson L."/>
            <person name="Mehta T."/>
            <person name="Neiman D."/>
            <person name="Park D."/>
            <person name="Pearson M."/>
            <person name="Roberts A."/>
            <person name="Saif S."/>
            <person name="Shea T."/>
            <person name="Shenoy N."/>
            <person name="Sisk P."/>
            <person name="Stolte C."/>
            <person name="Sykes S."/>
            <person name="Walk T."/>
            <person name="White J."/>
            <person name="Yandava C."/>
            <person name="Haas B."/>
            <person name="Henn M.R."/>
            <person name="Nusbaum C."/>
            <person name="Birren B."/>
        </authorList>
    </citation>
    <scope>NUCLEOTIDE SEQUENCE [LARGE SCALE GENOMIC DNA]</scope>
</reference>
<proteinExistence type="predicted"/>
<accession>A0A0L7MA69</accession>
<dbReference type="AlphaFoldDB" id="A0A0L7MA69"/>
<evidence type="ECO:0000313" key="1">
    <source>
        <dbReference type="EMBL" id="KOB89754.1"/>
    </source>
</evidence>
<feature type="non-terminal residue" evidence="1">
    <location>
        <position position="1"/>
    </location>
</feature>
<gene>
    <name evidence="1" type="ORF">PFDG_05307</name>
</gene>
<organism evidence="1 2">
    <name type="scientific">Plasmodium falciparum (isolate Dd2)</name>
    <dbReference type="NCBI Taxonomy" id="57267"/>
    <lineage>
        <taxon>Eukaryota</taxon>
        <taxon>Sar</taxon>
        <taxon>Alveolata</taxon>
        <taxon>Apicomplexa</taxon>
        <taxon>Aconoidasida</taxon>
        <taxon>Haemosporida</taxon>
        <taxon>Plasmodiidae</taxon>
        <taxon>Plasmodium</taxon>
        <taxon>Plasmodium (Laverania)</taxon>
    </lineage>
</organism>
<evidence type="ECO:0000313" key="2">
    <source>
        <dbReference type="Proteomes" id="UP000054282"/>
    </source>
</evidence>
<name>A0A0L7MA69_PLAF4</name>
<dbReference type="KEGG" id="pfd:PFDG_05307"/>
<dbReference type="EMBL" id="GG703131">
    <property type="protein sequence ID" value="KOB89754.1"/>
    <property type="molecule type" value="Genomic_DNA"/>
</dbReference>
<sequence length="59" mass="7190">EEENNQCNKVLNVQNNDKQNFEQKWLFAGLSYFQFFNEIEKNNLLKETLNILDYKENMN</sequence>
<reference evidence="2" key="2">
    <citation type="submission" date="2006-09" db="EMBL/GenBank/DDBJ databases">
        <title>The genome sequence of Plasmodium falciparum Dd2.</title>
        <authorList>
            <consortium name="The Broad Institute Genome Sequencing Platform"/>
            <person name="Birren B."/>
            <person name="Lander E."/>
            <person name="Galagan J."/>
            <person name="Nusbaum C."/>
            <person name="Devon K."/>
            <person name="Henn M."/>
            <person name="Jaffe D."/>
            <person name="Butler J."/>
            <person name="Alvarez P."/>
            <person name="Gnerre S."/>
            <person name="Grabherr M."/>
            <person name="Kleber M."/>
            <person name="Mauceli E."/>
            <person name="Brockman W."/>
            <person name="MacCallum I.A."/>
            <person name="Rounsley S."/>
            <person name="Young S."/>
            <person name="LaButti K."/>
            <person name="Pushparaj V."/>
            <person name="DeCaprio D."/>
            <person name="Crawford M."/>
            <person name="Koehrsen M."/>
            <person name="Engels R."/>
            <person name="Montgomery P."/>
            <person name="Pearson M."/>
            <person name="Howarth C."/>
            <person name="Larson L."/>
            <person name="Luoma S."/>
            <person name="White J."/>
            <person name="Kodira C."/>
            <person name="Zeng Q."/>
            <person name="O'Leary S."/>
            <person name="Yandava C."/>
            <person name="Alvarado L."/>
            <person name="Wirth D."/>
            <person name="Volkman S."/>
            <person name="Hartl D."/>
        </authorList>
    </citation>
    <scope>NUCLEOTIDE SEQUENCE [LARGE SCALE GENOMIC DNA]</scope>
</reference>
<dbReference type="Proteomes" id="UP000054282">
    <property type="component" value="Unassembled WGS sequence"/>
</dbReference>